<geneLocation type="plasmid" evidence="25 26">
    <name>pROB01</name>
</geneLocation>
<keyword evidence="11" id="KW-0472">Membrane</keyword>
<comment type="catalytic activity">
    <reaction evidence="14">
        <text>(9Z)-octadecenoyl-CoA + H2O = (9Z)-octadecenoate + CoA + H(+)</text>
        <dbReference type="Rhea" id="RHEA:40139"/>
        <dbReference type="ChEBI" id="CHEBI:15377"/>
        <dbReference type="ChEBI" id="CHEBI:15378"/>
        <dbReference type="ChEBI" id="CHEBI:30823"/>
        <dbReference type="ChEBI" id="CHEBI:57287"/>
        <dbReference type="ChEBI" id="CHEBI:57387"/>
    </reaction>
    <physiologicalReaction direction="left-to-right" evidence="14">
        <dbReference type="Rhea" id="RHEA:40140"/>
    </physiologicalReaction>
</comment>
<feature type="domain" description="Thioesterase" evidence="24">
    <location>
        <begin position="65"/>
        <end position="133"/>
    </location>
</feature>
<evidence type="ECO:0000256" key="17">
    <source>
        <dbReference type="ARBA" id="ARBA00040123"/>
    </source>
</evidence>
<dbReference type="Pfam" id="PF03061">
    <property type="entry name" value="4HBT"/>
    <property type="match status" value="1"/>
</dbReference>
<dbReference type="CDD" id="cd03443">
    <property type="entry name" value="PaaI_thioesterase"/>
    <property type="match status" value="1"/>
</dbReference>
<sequence>MGQWWGRFHQHHPTVRDGDELPPHHSWCLGCGPDNPHGHHLHARRRGEGVVAEHVFDDRHMGAPGIAHGGAVTTVLDDMFGMLLYTVGEMAVTRRLDTEFHAPVLLGTRYVITADLQRRRGRKLDVTARMEVATTGDLAASARALFIVVDLAHFTTSLTRAQSTTDIDQDLP</sequence>
<evidence type="ECO:0000256" key="19">
    <source>
        <dbReference type="ARBA" id="ARBA00047588"/>
    </source>
</evidence>
<comment type="catalytic activity">
    <reaction evidence="23">
        <text>tetradecanoyl-CoA + H2O = tetradecanoate + CoA + H(+)</text>
        <dbReference type="Rhea" id="RHEA:40119"/>
        <dbReference type="ChEBI" id="CHEBI:15377"/>
        <dbReference type="ChEBI" id="CHEBI:15378"/>
        <dbReference type="ChEBI" id="CHEBI:30807"/>
        <dbReference type="ChEBI" id="CHEBI:57287"/>
        <dbReference type="ChEBI" id="CHEBI:57385"/>
    </reaction>
    <physiologicalReaction direction="left-to-right" evidence="23">
        <dbReference type="Rhea" id="RHEA:40120"/>
    </physiologicalReaction>
</comment>
<keyword evidence="12" id="KW-0966">Cell projection</keyword>
<evidence type="ECO:0000256" key="5">
    <source>
        <dbReference type="ARBA" id="ARBA00022490"/>
    </source>
</evidence>
<protein>
    <recommendedName>
        <fullName evidence="17">Acyl-coenzyme A thioesterase THEM4</fullName>
        <ecNumber evidence="16">3.1.2.2</ecNumber>
    </recommendedName>
    <alternativeName>
        <fullName evidence="18">Thioesterase superfamily member 4</fullName>
    </alternativeName>
</protein>
<dbReference type="PANTHER" id="PTHR12418">
    <property type="entry name" value="ACYL-COENZYME A THIOESTERASE THEM4"/>
    <property type="match status" value="1"/>
</dbReference>
<comment type="subcellular location">
    <subcellularLocation>
        <location evidence="3">Cell projection</location>
        <location evidence="3">Ruffle membrane</location>
    </subcellularLocation>
    <subcellularLocation>
        <location evidence="2">Cytoplasm</location>
    </subcellularLocation>
    <subcellularLocation>
        <location evidence="1">Membrane</location>
        <topology evidence="1">Peripheral membrane protein</topology>
    </subcellularLocation>
</comment>
<keyword evidence="7" id="KW-0378">Hydrolase</keyword>
<proteinExistence type="inferred from homology"/>
<dbReference type="KEGG" id="rop:ROP_pROB01-04150"/>
<evidence type="ECO:0000256" key="22">
    <source>
        <dbReference type="ARBA" id="ARBA00048074"/>
    </source>
</evidence>
<dbReference type="PANTHER" id="PTHR12418:SF19">
    <property type="entry name" value="ACYL-COENZYME A THIOESTERASE THEM4"/>
    <property type="match status" value="1"/>
</dbReference>
<dbReference type="InterPro" id="IPR052365">
    <property type="entry name" value="THEM4/THEM5_acyl-CoA_thioest"/>
</dbReference>
<evidence type="ECO:0000313" key="25">
    <source>
        <dbReference type="EMBL" id="BAH55914.1"/>
    </source>
</evidence>
<evidence type="ECO:0000256" key="20">
    <source>
        <dbReference type="ARBA" id="ARBA00047734"/>
    </source>
</evidence>
<comment type="catalytic activity">
    <reaction evidence="21">
        <text>decanoyl-CoA + H2O = decanoate + CoA + H(+)</text>
        <dbReference type="Rhea" id="RHEA:40059"/>
        <dbReference type="ChEBI" id="CHEBI:15377"/>
        <dbReference type="ChEBI" id="CHEBI:15378"/>
        <dbReference type="ChEBI" id="CHEBI:27689"/>
        <dbReference type="ChEBI" id="CHEBI:57287"/>
        <dbReference type="ChEBI" id="CHEBI:61430"/>
    </reaction>
    <physiologicalReaction direction="left-to-right" evidence="21">
        <dbReference type="Rhea" id="RHEA:40060"/>
    </physiologicalReaction>
</comment>
<evidence type="ECO:0000256" key="10">
    <source>
        <dbReference type="ARBA" id="ARBA00023098"/>
    </source>
</evidence>
<evidence type="ECO:0000256" key="18">
    <source>
        <dbReference type="ARBA" id="ARBA00043210"/>
    </source>
</evidence>
<dbReference type="EMBL" id="AP011116">
    <property type="protein sequence ID" value="BAH55914.1"/>
    <property type="molecule type" value="Genomic_DNA"/>
</dbReference>
<comment type="catalytic activity">
    <reaction evidence="19">
        <text>octanoyl-CoA + H2O = octanoate + CoA + H(+)</text>
        <dbReference type="Rhea" id="RHEA:30143"/>
        <dbReference type="ChEBI" id="CHEBI:15377"/>
        <dbReference type="ChEBI" id="CHEBI:15378"/>
        <dbReference type="ChEBI" id="CHEBI:25646"/>
        <dbReference type="ChEBI" id="CHEBI:57287"/>
        <dbReference type="ChEBI" id="CHEBI:57386"/>
    </reaction>
    <physiologicalReaction direction="left-to-right" evidence="19">
        <dbReference type="Rhea" id="RHEA:30144"/>
    </physiologicalReaction>
</comment>
<dbReference type="Gene3D" id="3.10.129.10">
    <property type="entry name" value="Hotdog Thioesterase"/>
    <property type="match status" value="1"/>
</dbReference>
<evidence type="ECO:0000256" key="2">
    <source>
        <dbReference type="ARBA" id="ARBA00004496"/>
    </source>
</evidence>
<keyword evidence="5" id="KW-0963">Cytoplasm</keyword>
<name>C1BC59_RHOOB</name>
<comment type="catalytic activity">
    <reaction evidence="13">
        <text>(5Z,8Z,11Z,14Z)-eicosatetraenoyl-CoA + H2O = (5Z,8Z,11Z,14Z)-eicosatetraenoate + CoA + H(+)</text>
        <dbReference type="Rhea" id="RHEA:40151"/>
        <dbReference type="ChEBI" id="CHEBI:15377"/>
        <dbReference type="ChEBI" id="CHEBI:15378"/>
        <dbReference type="ChEBI" id="CHEBI:32395"/>
        <dbReference type="ChEBI" id="CHEBI:57287"/>
        <dbReference type="ChEBI" id="CHEBI:57368"/>
    </reaction>
    <physiologicalReaction direction="left-to-right" evidence="13">
        <dbReference type="Rhea" id="RHEA:40152"/>
    </physiologicalReaction>
</comment>
<evidence type="ECO:0000256" key="11">
    <source>
        <dbReference type="ARBA" id="ARBA00023136"/>
    </source>
</evidence>
<evidence type="ECO:0000256" key="1">
    <source>
        <dbReference type="ARBA" id="ARBA00004170"/>
    </source>
</evidence>
<evidence type="ECO:0000256" key="6">
    <source>
        <dbReference type="ARBA" id="ARBA00022703"/>
    </source>
</evidence>
<comment type="catalytic activity">
    <reaction evidence="20">
        <text>hexadecanoyl-CoA + H2O = hexadecanoate + CoA + H(+)</text>
        <dbReference type="Rhea" id="RHEA:16645"/>
        <dbReference type="ChEBI" id="CHEBI:7896"/>
        <dbReference type="ChEBI" id="CHEBI:15377"/>
        <dbReference type="ChEBI" id="CHEBI:15378"/>
        <dbReference type="ChEBI" id="CHEBI:57287"/>
        <dbReference type="ChEBI" id="CHEBI:57379"/>
        <dbReference type="EC" id="3.1.2.2"/>
    </reaction>
    <physiologicalReaction direction="left-to-right" evidence="20">
        <dbReference type="Rhea" id="RHEA:16646"/>
    </physiologicalReaction>
</comment>
<keyword evidence="25" id="KW-0614">Plasmid</keyword>
<evidence type="ECO:0000256" key="9">
    <source>
        <dbReference type="ARBA" id="ARBA00022946"/>
    </source>
</evidence>
<organism evidence="25 26">
    <name type="scientific">Rhodococcus opacus (strain B4)</name>
    <dbReference type="NCBI Taxonomy" id="632772"/>
    <lineage>
        <taxon>Bacteria</taxon>
        <taxon>Bacillati</taxon>
        <taxon>Actinomycetota</taxon>
        <taxon>Actinomycetes</taxon>
        <taxon>Mycobacteriales</taxon>
        <taxon>Nocardiaceae</taxon>
        <taxon>Rhodococcus</taxon>
    </lineage>
</organism>
<evidence type="ECO:0000256" key="16">
    <source>
        <dbReference type="ARBA" id="ARBA00038848"/>
    </source>
</evidence>
<dbReference type="SUPFAM" id="SSF54637">
    <property type="entry name" value="Thioesterase/thiol ester dehydrase-isomerase"/>
    <property type="match status" value="1"/>
</dbReference>
<keyword evidence="4" id="KW-1003">Cell membrane</keyword>
<evidence type="ECO:0000313" key="26">
    <source>
        <dbReference type="Proteomes" id="UP000002212"/>
    </source>
</evidence>
<dbReference type="EC" id="3.1.2.2" evidence="16"/>
<evidence type="ECO:0000259" key="24">
    <source>
        <dbReference type="Pfam" id="PF03061"/>
    </source>
</evidence>
<evidence type="ECO:0000256" key="7">
    <source>
        <dbReference type="ARBA" id="ARBA00022801"/>
    </source>
</evidence>
<dbReference type="InterPro" id="IPR006683">
    <property type="entry name" value="Thioestr_dom"/>
</dbReference>
<comment type="similarity">
    <text evidence="15">Belongs to the THEM4/THEM5 thioesterase family.</text>
</comment>
<evidence type="ECO:0000256" key="3">
    <source>
        <dbReference type="ARBA" id="ARBA00004632"/>
    </source>
</evidence>
<comment type="catalytic activity">
    <reaction evidence="22">
        <text>dodecanoyl-CoA + H2O = dodecanoate + CoA + H(+)</text>
        <dbReference type="Rhea" id="RHEA:30135"/>
        <dbReference type="ChEBI" id="CHEBI:15377"/>
        <dbReference type="ChEBI" id="CHEBI:15378"/>
        <dbReference type="ChEBI" id="CHEBI:18262"/>
        <dbReference type="ChEBI" id="CHEBI:57287"/>
        <dbReference type="ChEBI" id="CHEBI:57375"/>
    </reaction>
    <physiologicalReaction direction="left-to-right" evidence="22">
        <dbReference type="Rhea" id="RHEA:30136"/>
    </physiologicalReaction>
</comment>
<keyword evidence="6" id="KW-0053">Apoptosis</keyword>
<evidence type="ECO:0000256" key="4">
    <source>
        <dbReference type="ARBA" id="ARBA00022475"/>
    </source>
</evidence>
<evidence type="ECO:0000256" key="13">
    <source>
        <dbReference type="ARBA" id="ARBA00035852"/>
    </source>
</evidence>
<dbReference type="GO" id="GO:0006631">
    <property type="term" value="P:fatty acid metabolic process"/>
    <property type="evidence" value="ECO:0007669"/>
    <property type="project" value="UniProtKB-KW"/>
</dbReference>
<dbReference type="GO" id="GO:0016787">
    <property type="term" value="F:hydrolase activity"/>
    <property type="evidence" value="ECO:0007669"/>
    <property type="project" value="UniProtKB-KW"/>
</dbReference>
<dbReference type="InterPro" id="IPR029069">
    <property type="entry name" value="HotDog_dom_sf"/>
</dbReference>
<evidence type="ECO:0000256" key="21">
    <source>
        <dbReference type="ARBA" id="ARBA00047969"/>
    </source>
</evidence>
<dbReference type="GO" id="GO:0005737">
    <property type="term" value="C:cytoplasm"/>
    <property type="evidence" value="ECO:0007669"/>
    <property type="project" value="UniProtKB-SubCell"/>
</dbReference>
<keyword evidence="8" id="KW-0276">Fatty acid metabolism</keyword>
<gene>
    <name evidence="25" type="ordered locus">ROP_pROB01-04150</name>
</gene>
<dbReference type="Proteomes" id="UP000002212">
    <property type="component" value="Plasmid pROB01"/>
</dbReference>
<evidence type="ECO:0000256" key="23">
    <source>
        <dbReference type="ARBA" id="ARBA00048180"/>
    </source>
</evidence>
<dbReference type="HOGENOM" id="CLU_089876_6_1_11"/>
<dbReference type="GO" id="GO:0016020">
    <property type="term" value="C:membrane"/>
    <property type="evidence" value="ECO:0007669"/>
    <property type="project" value="UniProtKB-SubCell"/>
</dbReference>
<dbReference type="AlphaFoldDB" id="C1BC59"/>
<keyword evidence="9" id="KW-0809">Transit peptide</keyword>
<evidence type="ECO:0000256" key="12">
    <source>
        <dbReference type="ARBA" id="ARBA00023273"/>
    </source>
</evidence>
<accession>C1BC59</accession>
<reference evidence="25 26" key="1">
    <citation type="submission" date="2009-03" db="EMBL/GenBank/DDBJ databases">
        <title>Comparison of the complete genome sequences of Rhodococcus erythropolis PR4 and Rhodococcus opacus B4.</title>
        <authorList>
            <person name="Takarada H."/>
            <person name="Sekine M."/>
            <person name="Hosoyama A."/>
            <person name="Yamada R."/>
            <person name="Fujisawa T."/>
            <person name="Omata S."/>
            <person name="Shimizu A."/>
            <person name="Tsukatani N."/>
            <person name="Tanikawa S."/>
            <person name="Fujita N."/>
            <person name="Harayama S."/>
        </authorList>
    </citation>
    <scope>NUCLEOTIDE SEQUENCE [LARGE SCALE GENOMIC DNA]</scope>
    <source>
        <strain evidence="25 26">B4</strain>
        <plasmid evidence="25 26">pROB01</plasmid>
    </source>
</reference>
<evidence type="ECO:0000256" key="15">
    <source>
        <dbReference type="ARBA" id="ARBA00038456"/>
    </source>
</evidence>
<dbReference type="RefSeq" id="WP_012686937.1">
    <property type="nucleotide sequence ID" value="NC_012520.1"/>
</dbReference>
<evidence type="ECO:0000256" key="14">
    <source>
        <dbReference type="ARBA" id="ARBA00037002"/>
    </source>
</evidence>
<keyword evidence="10" id="KW-0443">Lipid metabolism</keyword>
<evidence type="ECO:0000256" key="8">
    <source>
        <dbReference type="ARBA" id="ARBA00022832"/>
    </source>
</evidence>